<evidence type="ECO:0000313" key="1">
    <source>
        <dbReference type="EMBL" id="KAK7329365.1"/>
    </source>
</evidence>
<proteinExistence type="predicted"/>
<keyword evidence="2" id="KW-1185">Reference proteome</keyword>
<name>A0AAN9L4K6_CANGL</name>
<dbReference type="Proteomes" id="UP001367508">
    <property type="component" value="Unassembled WGS sequence"/>
</dbReference>
<sequence>MVINGCKELREQSCSCKAWKWKCNNSCEKGPTTTMQQRSCMSRAFGAAATSTTNSYSLCFSPFRFTTIAYY</sequence>
<gene>
    <name evidence="1" type="ORF">VNO77_23527</name>
</gene>
<comment type="caution">
    <text evidence="1">The sequence shown here is derived from an EMBL/GenBank/DDBJ whole genome shotgun (WGS) entry which is preliminary data.</text>
</comment>
<accession>A0AAN9L4K6</accession>
<dbReference type="AlphaFoldDB" id="A0AAN9L4K6"/>
<evidence type="ECO:0000313" key="2">
    <source>
        <dbReference type="Proteomes" id="UP001367508"/>
    </source>
</evidence>
<reference evidence="1 2" key="1">
    <citation type="submission" date="2024-01" db="EMBL/GenBank/DDBJ databases">
        <title>The genomes of 5 underutilized Papilionoideae crops provide insights into root nodulation and disease resistanc.</title>
        <authorList>
            <person name="Jiang F."/>
        </authorList>
    </citation>
    <scope>NUCLEOTIDE SEQUENCE [LARGE SCALE GENOMIC DNA]</scope>
    <source>
        <strain evidence="1">LVBAO_FW01</strain>
        <tissue evidence="1">Leaves</tissue>
    </source>
</reference>
<protein>
    <submittedName>
        <fullName evidence="1">Uncharacterized protein</fullName>
    </submittedName>
</protein>
<organism evidence="1 2">
    <name type="scientific">Canavalia gladiata</name>
    <name type="common">Sword bean</name>
    <name type="synonym">Dolichos gladiatus</name>
    <dbReference type="NCBI Taxonomy" id="3824"/>
    <lineage>
        <taxon>Eukaryota</taxon>
        <taxon>Viridiplantae</taxon>
        <taxon>Streptophyta</taxon>
        <taxon>Embryophyta</taxon>
        <taxon>Tracheophyta</taxon>
        <taxon>Spermatophyta</taxon>
        <taxon>Magnoliopsida</taxon>
        <taxon>eudicotyledons</taxon>
        <taxon>Gunneridae</taxon>
        <taxon>Pentapetalae</taxon>
        <taxon>rosids</taxon>
        <taxon>fabids</taxon>
        <taxon>Fabales</taxon>
        <taxon>Fabaceae</taxon>
        <taxon>Papilionoideae</taxon>
        <taxon>50 kb inversion clade</taxon>
        <taxon>NPAAA clade</taxon>
        <taxon>indigoferoid/millettioid clade</taxon>
        <taxon>Phaseoleae</taxon>
        <taxon>Canavalia</taxon>
    </lineage>
</organism>
<dbReference type="EMBL" id="JAYMYQ010000005">
    <property type="protein sequence ID" value="KAK7329365.1"/>
    <property type="molecule type" value="Genomic_DNA"/>
</dbReference>